<dbReference type="InParanoid" id="A0A0U5JD47"/>
<proteinExistence type="predicted"/>
<evidence type="ECO:0000256" key="1">
    <source>
        <dbReference type="SAM" id="Coils"/>
    </source>
</evidence>
<evidence type="ECO:0000313" key="3">
    <source>
        <dbReference type="EMBL" id="CUI17079.1"/>
    </source>
</evidence>
<organism evidence="3 4">
    <name type="scientific">Candidatus Protochlamydia naegleriophila</name>
    <dbReference type="NCBI Taxonomy" id="389348"/>
    <lineage>
        <taxon>Bacteria</taxon>
        <taxon>Pseudomonadati</taxon>
        <taxon>Chlamydiota</taxon>
        <taxon>Chlamydiia</taxon>
        <taxon>Parachlamydiales</taxon>
        <taxon>Parachlamydiaceae</taxon>
        <taxon>Candidatus Protochlamydia</taxon>
    </lineage>
</organism>
<protein>
    <submittedName>
        <fullName evidence="3">Conserved putative membrane protein</fullName>
    </submittedName>
</protein>
<keyword evidence="2" id="KW-1133">Transmembrane helix</keyword>
<feature type="transmembrane region" description="Helical" evidence="2">
    <location>
        <begin position="6"/>
        <end position="27"/>
    </location>
</feature>
<dbReference type="Proteomes" id="UP000069902">
    <property type="component" value="Chromosome cPNK"/>
</dbReference>
<feature type="coiled-coil region" evidence="1">
    <location>
        <begin position="31"/>
        <end position="58"/>
    </location>
</feature>
<dbReference type="RefSeq" id="WP_059062383.1">
    <property type="nucleotide sequence ID" value="NZ_LN879502.1"/>
</dbReference>
<dbReference type="PATRIC" id="fig|389348.3.peg.1647"/>
<gene>
    <name evidence="3" type="ORF">PNK_1468</name>
</gene>
<keyword evidence="2" id="KW-0472">Membrane</keyword>
<accession>A0A0U5JD47</accession>
<keyword evidence="4" id="KW-1185">Reference proteome</keyword>
<evidence type="ECO:0000256" key="2">
    <source>
        <dbReference type="SAM" id="Phobius"/>
    </source>
</evidence>
<dbReference type="KEGG" id="pnl:PNK_1468"/>
<dbReference type="STRING" id="389348.PNK_1468"/>
<dbReference type="EMBL" id="LN879502">
    <property type="protein sequence ID" value="CUI17079.1"/>
    <property type="molecule type" value="Genomic_DNA"/>
</dbReference>
<keyword evidence="1" id="KW-0175">Coiled coil</keyword>
<keyword evidence="2" id="KW-0812">Transmembrane</keyword>
<evidence type="ECO:0000313" key="4">
    <source>
        <dbReference type="Proteomes" id="UP000069902"/>
    </source>
</evidence>
<sequence length="98" mass="11840">MIYSLYSQIFLRSWWVVTFLLICAILYEQGLKERNRHYQQLNEQRIALQIEKQKALQKQQDLKWQINSQSDLAWIELTLMKGLGLVPEGEQKVYFYQD</sequence>
<dbReference type="AlphaFoldDB" id="A0A0U5JD47"/>
<name>A0A0U5JD47_9BACT</name>
<reference evidence="4" key="1">
    <citation type="submission" date="2015-09" db="EMBL/GenBank/DDBJ databases">
        <authorList>
            <person name="Bertelli C."/>
        </authorList>
    </citation>
    <scope>NUCLEOTIDE SEQUENCE [LARGE SCALE GENOMIC DNA]</scope>
    <source>
        <strain evidence="4">KNic</strain>
    </source>
</reference>